<gene>
    <name evidence="1" type="ORF">LCGC14_2093790</name>
</gene>
<accession>A0A0F9EC61</accession>
<name>A0A0F9EC61_9ZZZZ</name>
<dbReference type="EMBL" id="LAZR01025556">
    <property type="protein sequence ID" value="KKL71549.1"/>
    <property type="molecule type" value="Genomic_DNA"/>
</dbReference>
<reference evidence="1" key="1">
    <citation type="journal article" date="2015" name="Nature">
        <title>Complex archaea that bridge the gap between prokaryotes and eukaryotes.</title>
        <authorList>
            <person name="Spang A."/>
            <person name="Saw J.H."/>
            <person name="Jorgensen S.L."/>
            <person name="Zaremba-Niedzwiedzka K."/>
            <person name="Martijn J."/>
            <person name="Lind A.E."/>
            <person name="van Eijk R."/>
            <person name="Schleper C."/>
            <person name="Guy L."/>
            <person name="Ettema T.J."/>
        </authorList>
    </citation>
    <scope>NUCLEOTIDE SEQUENCE</scope>
</reference>
<sequence length="242" mass="26597">MWIHLPTSVSTPEEADLTSASSWPFQVLAASVTSSETRRRARSWWTTCKRASWMMRLSGQIPEPSTASHGVEKWIGSLADSPASPGALSANKKEPKMNAGSGLTYGDWFARYDPAESSWKTSQDSFVEELNTFSEGWPHSGTMRNGRVFEHHKWEPYNEEVESSFLPTLAASEWKDFSKASVLATLGDGEYNDRVARAICSNSATLHSSQEMVGLNPSFAEMMMGLEPGWTGSIASESSGTE</sequence>
<evidence type="ECO:0000313" key="1">
    <source>
        <dbReference type="EMBL" id="KKL71549.1"/>
    </source>
</evidence>
<organism evidence="1">
    <name type="scientific">marine sediment metagenome</name>
    <dbReference type="NCBI Taxonomy" id="412755"/>
    <lineage>
        <taxon>unclassified sequences</taxon>
        <taxon>metagenomes</taxon>
        <taxon>ecological metagenomes</taxon>
    </lineage>
</organism>
<dbReference type="AlphaFoldDB" id="A0A0F9EC61"/>
<proteinExistence type="predicted"/>
<comment type="caution">
    <text evidence="1">The sequence shown here is derived from an EMBL/GenBank/DDBJ whole genome shotgun (WGS) entry which is preliminary data.</text>
</comment>
<protein>
    <submittedName>
        <fullName evidence="1">Uncharacterized protein</fullName>
    </submittedName>
</protein>